<evidence type="ECO:0000313" key="1">
    <source>
        <dbReference type="EMBL" id="VEU75961.1"/>
    </source>
</evidence>
<reference evidence="1 2" key="1">
    <citation type="submission" date="2019-01" db="EMBL/GenBank/DDBJ databases">
        <authorList>
            <consortium name="Pathogen Informatics"/>
        </authorList>
    </citation>
    <scope>NUCLEOTIDE SEQUENCE [LARGE SCALE GENOMIC DNA]</scope>
    <source>
        <strain evidence="1 2">NCTC10179</strain>
    </source>
</reference>
<dbReference type="EMBL" id="LR215039">
    <property type="protein sequence ID" value="VEU75961.1"/>
    <property type="molecule type" value="Genomic_DNA"/>
</dbReference>
<keyword evidence="2" id="KW-1185">Reference proteome</keyword>
<sequence>MHSFNDVFNVSDTGTLYIYKIDTSKPLKFQKNSFNFVKLKKISETEYAKISTELVPSSIEQDSTTLLNLTHQVKINTTEQVNLPHNNFYIFFLESPQIENNQIKNGYVLNSNTVENIFNLTTGTQEVSELTLTPLETLKELEGIDFFVVNEDIQDRQITLTLNAGSLLNLINFYKFNDKLQNLKYSYASQLFPYVIYANPLNLNNDTLNFFMWSFSSNHAIPLKGISSLVEVRESYKEKARPIPGVSPRIVPVEFVKFDLINYLHLREFYDLIINLIEKTRIFYKGTKEEKENLARDFDIKNIREYNDFLVLEAKQKYPEFEHLLSTTLILLSEQIDSSYCWKGGLNNENAIFSPFTLYYQNNEFLIKSEFLSWNLTDGVFNLKNNTAFLNFNLYKYKGYFLNLPSLPAELSEQDFSQKPVDFNDKSFNFNYPFYLFINDRDFSNYQKSTLPLAELKDQWSARVWGVIPSDINNLTEWNKWSLLSTLSGKSYSNTKTNPIFTQRDTIYKVSDYTPSTSGPGLTTPASAIVYVQRSRFEPVPLRELKLVKSSFESKNLINEIFNTSGDTFAMRFEKEETANLHAIEIRAVYLETLKIAFSNTTTTIKIKSKDINPIHKIFIW</sequence>
<dbReference type="OrthoDB" id="395950at2"/>
<proteinExistence type="predicted"/>
<dbReference type="AlphaFoldDB" id="A0A449B5T2"/>
<dbReference type="KEGG" id="mcou:NCTC10179_00118"/>
<dbReference type="Proteomes" id="UP000289497">
    <property type="component" value="Chromosome"/>
</dbReference>
<accession>A0A449B5T2</accession>
<dbReference type="RefSeq" id="WP_036434482.1">
    <property type="nucleotide sequence ID" value="NZ_LR215039.1"/>
</dbReference>
<gene>
    <name evidence="1" type="ORF">NCTC10179_00118</name>
</gene>
<protein>
    <submittedName>
        <fullName evidence="1">Uncharacterized protein</fullName>
    </submittedName>
</protein>
<name>A0A449B5T2_9BACT</name>
<evidence type="ECO:0000313" key="2">
    <source>
        <dbReference type="Proteomes" id="UP000289497"/>
    </source>
</evidence>
<organism evidence="1 2">
    <name type="scientific">Mycoplasmopsis columboralis</name>
    <dbReference type="NCBI Taxonomy" id="171282"/>
    <lineage>
        <taxon>Bacteria</taxon>
        <taxon>Bacillati</taxon>
        <taxon>Mycoplasmatota</taxon>
        <taxon>Mycoplasmoidales</taxon>
        <taxon>Metamycoplasmataceae</taxon>
        <taxon>Mycoplasmopsis</taxon>
    </lineage>
</organism>